<keyword evidence="4" id="KW-1185">Reference proteome</keyword>
<keyword evidence="2" id="KW-1133">Transmembrane helix</keyword>
<feature type="transmembrane region" description="Helical" evidence="2">
    <location>
        <begin position="33"/>
        <end position="53"/>
    </location>
</feature>
<gene>
    <name evidence="3" type="ORF">HMPREF9333_00500</name>
</gene>
<accession>G5GG11</accession>
<reference evidence="3 4" key="1">
    <citation type="submission" date="2011-08" db="EMBL/GenBank/DDBJ databases">
        <title>The Genome Sequence of Johnsonella ignava ATCC 51276.</title>
        <authorList>
            <consortium name="The Broad Institute Genome Sequencing Platform"/>
            <person name="Earl A."/>
            <person name="Ward D."/>
            <person name="Feldgarden M."/>
            <person name="Gevers D."/>
            <person name="Izard J."/>
            <person name="Blanton J.M."/>
            <person name="Baranova O.V."/>
            <person name="Dewhirst F.E."/>
            <person name="Young S.K."/>
            <person name="Zeng Q."/>
            <person name="Gargeya S."/>
            <person name="Fitzgerald M."/>
            <person name="Haas B."/>
            <person name="Abouelleil A."/>
            <person name="Alvarado L."/>
            <person name="Arachchi H.M."/>
            <person name="Berlin A."/>
            <person name="Brown A."/>
            <person name="Chapman S.B."/>
            <person name="Chen Z."/>
            <person name="Dunbar C."/>
            <person name="Freedman E."/>
            <person name="Gearin G."/>
            <person name="Gellesch M."/>
            <person name="Goldberg J."/>
            <person name="Griggs A."/>
            <person name="Gujja S."/>
            <person name="Heiman D."/>
            <person name="Howarth C."/>
            <person name="Larson L."/>
            <person name="Lui A."/>
            <person name="MacDonald P.J.P."/>
            <person name="Montmayeur A."/>
            <person name="Murphy C."/>
            <person name="Neiman D."/>
            <person name="Pearson M."/>
            <person name="Priest M."/>
            <person name="Roberts A."/>
            <person name="Saif S."/>
            <person name="Shea T."/>
            <person name="Shenoy N."/>
            <person name="Sisk P."/>
            <person name="Stolte C."/>
            <person name="Sykes S."/>
            <person name="Wortman J."/>
            <person name="Nusbaum C."/>
            <person name="Birren B."/>
        </authorList>
    </citation>
    <scope>NUCLEOTIDE SEQUENCE [LARGE SCALE GENOMIC DNA]</scope>
    <source>
        <strain evidence="3 4">ATCC 51276</strain>
    </source>
</reference>
<dbReference type="RefSeq" id="WP_005539604.1">
    <property type="nucleotide sequence ID" value="NZ_JH378830.1"/>
</dbReference>
<feature type="region of interest" description="Disordered" evidence="1">
    <location>
        <begin position="73"/>
        <end position="102"/>
    </location>
</feature>
<dbReference type="eggNOG" id="ENOG5033CD8">
    <property type="taxonomic scope" value="Bacteria"/>
</dbReference>
<dbReference type="HOGENOM" id="CLU_2273568_0_0_9"/>
<evidence type="ECO:0000256" key="2">
    <source>
        <dbReference type="SAM" id="Phobius"/>
    </source>
</evidence>
<evidence type="ECO:0000256" key="1">
    <source>
        <dbReference type="SAM" id="MobiDB-lite"/>
    </source>
</evidence>
<feature type="compositionally biased region" description="Low complexity" evidence="1">
    <location>
        <begin position="87"/>
        <end position="102"/>
    </location>
</feature>
<sequence length="102" mass="10790">MKRILAAAAIIVFFILTIATVAAGIAGASSNTLFALLFCSIAIPGSAYAFIIITRQIKNLNNTASFHDIPDNISGDISDDTPDDISNDIPDNIPNDIPDNMP</sequence>
<feature type="compositionally biased region" description="Acidic residues" evidence="1">
    <location>
        <begin position="77"/>
        <end position="86"/>
    </location>
</feature>
<keyword evidence="2" id="KW-0812">Transmembrane</keyword>
<dbReference type="Proteomes" id="UP000003011">
    <property type="component" value="Unassembled WGS sequence"/>
</dbReference>
<evidence type="ECO:0000313" key="3">
    <source>
        <dbReference type="EMBL" id="EHI56221.1"/>
    </source>
</evidence>
<name>G5GG11_9FIRM</name>
<organism evidence="3 4">
    <name type="scientific">Johnsonella ignava ATCC 51276</name>
    <dbReference type="NCBI Taxonomy" id="679200"/>
    <lineage>
        <taxon>Bacteria</taxon>
        <taxon>Bacillati</taxon>
        <taxon>Bacillota</taxon>
        <taxon>Clostridia</taxon>
        <taxon>Lachnospirales</taxon>
        <taxon>Lachnospiraceae</taxon>
        <taxon>Johnsonella</taxon>
    </lineage>
</organism>
<comment type="caution">
    <text evidence="3">The sequence shown here is derived from an EMBL/GenBank/DDBJ whole genome shotgun (WGS) entry which is preliminary data.</text>
</comment>
<dbReference type="EMBL" id="ACZL01000011">
    <property type="protein sequence ID" value="EHI56221.1"/>
    <property type="molecule type" value="Genomic_DNA"/>
</dbReference>
<keyword evidence="2" id="KW-0472">Membrane</keyword>
<dbReference type="AlphaFoldDB" id="G5GG11"/>
<proteinExistence type="predicted"/>
<evidence type="ECO:0000313" key="4">
    <source>
        <dbReference type="Proteomes" id="UP000003011"/>
    </source>
</evidence>
<protein>
    <submittedName>
        <fullName evidence="3">Uncharacterized protein</fullName>
    </submittedName>
</protein>